<evidence type="ECO:0000256" key="2">
    <source>
        <dbReference type="SAM" id="Phobius"/>
    </source>
</evidence>
<dbReference type="Proteomes" id="UP000273119">
    <property type="component" value="Unassembled WGS sequence"/>
</dbReference>
<proteinExistence type="predicted"/>
<feature type="transmembrane region" description="Helical" evidence="2">
    <location>
        <begin position="42"/>
        <end position="66"/>
    </location>
</feature>
<accession>A0A496PHW9</accession>
<evidence type="ECO:0000313" key="4">
    <source>
        <dbReference type="Proteomes" id="UP000273119"/>
    </source>
</evidence>
<dbReference type="AlphaFoldDB" id="A0A496PHW9"/>
<dbReference type="RefSeq" id="WP_121485272.1">
    <property type="nucleotide sequence ID" value="NZ_QQXL01000005.1"/>
</dbReference>
<organism evidence="3 4">
    <name type="scientific">Galactobacter caseinivorans</name>
    <dbReference type="NCBI Taxonomy" id="2676123"/>
    <lineage>
        <taxon>Bacteria</taxon>
        <taxon>Bacillati</taxon>
        <taxon>Actinomycetota</taxon>
        <taxon>Actinomycetes</taxon>
        <taxon>Micrococcales</taxon>
        <taxon>Micrococcaceae</taxon>
        <taxon>Galactobacter</taxon>
    </lineage>
</organism>
<name>A0A496PHW9_9MICC</name>
<feature type="compositionally biased region" description="Gly residues" evidence="1">
    <location>
        <begin position="304"/>
        <end position="335"/>
    </location>
</feature>
<feature type="compositionally biased region" description="Basic and acidic residues" evidence="1">
    <location>
        <begin position="234"/>
        <end position="246"/>
    </location>
</feature>
<keyword evidence="4" id="KW-1185">Reference proteome</keyword>
<protein>
    <submittedName>
        <fullName evidence="3">Uncharacterized protein</fullName>
    </submittedName>
</protein>
<comment type="caution">
    <text evidence="3">The sequence shown here is derived from an EMBL/GenBank/DDBJ whole genome shotgun (WGS) entry which is preliminary data.</text>
</comment>
<evidence type="ECO:0000313" key="3">
    <source>
        <dbReference type="EMBL" id="RKW70084.1"/>
    </source>
</evidence>
<gene>
    <name evidence="3" type="ORF">DWQ67_08965</name>
</gene>
<reference evidence="3 4" key="1">
    <citation type="submission" date="2018-07" db="EMBL/GenBank/DDBJ databases">
        <title>Arthrobacter sp. nov., isolated from raw cow's milk with high bacterial count.</title>
        <authorList>
            <person name="Hahne J."/>
            <person name="Isele D."/>
            <person name="Lipski A."/>
        </authorList>
    </citation>
    <scope>NUCLEOTIDE SEQUENCE [LARGE SCALE GENOMIC DNA]</scope>
    <source>
        <strain evidence="3 4">JZ R-183</strain>
    </source>
</reference>
<dbReference type="EMBL" id="QQXL01000005">
    <property type="protein sequence ID" value="RKW70084.1"/>
    <property type="molecule type" value="Genomic_DNA"/>
</dbReference>
<keyword evidence="2" id="KW-0472">Membrane</keyword>
<feature type="transmembrane region" description="Helical" evidence="2">
    <location>
        <begin position="17"/>
        <end position="36"/>
    </location>
</feature>
<feature type="region of interest" description="Disordered" evidence="1">
    <location>
        <begin position="227"/>
        <end position="335"/>
    </location>
</feature>
<evidence type="ECO:0000256" key="1">
    <source>
        <dbReference type="SAM" id="MobiDB-lite"/>
    </source>
</evidence>
<sequence length="335" mass="35163">MHPTPPRKRTPSQREPLVFWLLSAGLLFCLVIFWAVGGARSGITTVLISAAVAVGLWFAMFVTLMIRIGTRRNRLREAGMRAARTRQANARTRLQWLTGRATSVLGRGPSPQALFRVSAHNVAQGYGMPGGVSRTAVEYLITSRGADPLEAARHVVQYELTLATAALGPLANYPSPRHFLTRVMRLSLLRTRGHLDAAAFVVDAVEASALTAALDWWVSQRDPALVPAHGVQGARRDRRDLSDRGGMDPGITNTPHWFDQGVNDNRDGRDADTPLDGGSPSAWNDAGSWGGHPGESATSHDSAGFGGDGGWGGDGGGSGGDSGGGGDGGGGGGGD</sequence>
<keyword evidence="2" id="KW-1133">Transmembrane helix</keyword>
<keyword evidence="2" id="KW-0812">Transmembrane</keyword>